<evidence type="ECO:0000256" key="5">
    <source>
        <dbReference type="ARBA" id="ARBA00022729"/>
    </source>
</evidence>
<dbReference type="InterPro" id="IPR032695">
    <property type="entry name" value="Integrin_dom_sf"/>
</dbReference>
<keyword evidence="4" id="KW-0479">Metal-binding</keyword>
<keyword evidence="10 16" id="KW-0401">Integrin</keyword>
<evidence type="ECO:0000256" key="1">
    <source>
        <dbReference type="ARBA" id="ARBA00004479"/>
    </source>
</evidence>
<protein>
    <submittedName>
        <fullName evidence="18">Integrin subunit alpha 1</fullName>
    </submittedName>
</protein>
<dbReference type="Gene3D" id="2.60.40.1510">
    <property type="entry name" value="ntegrin, alpha v. Chain A, domain 3"/>
    <property type="match status" value="1"/>
</dbReference>
<evidence type="ECO:0000259" key="17">
    <source>
        <dbReference type="PROSITE" id="PS50234"/>
    </source>
</evidence>
<dbReference type="InterPro" id="IPR048285">
    <property type="entry name" value="Integrin_alpha_Ig-like_2"/>
</dbReference>
<dbReference type="InterPro" id="IPR013649">
    <property type="entry name" value="Integrin_alpha_Ig-like_1"/>
</dbReference>
<dbReference type="PANTHER" id="PTHR23220:SF22">
    <property type="entry name" value="INTEGRIN ALPHA-1"/>
    <property type="match status" value="1"/>
</dbReference>
<dbReference type="InterPro" id="IPR013519">
    <property type="entry name" value="Int_alpha_beta-p"/>
</dbReference>
<reference evidence="18 19" key="1">
    <citation type="submission" date="2019-04" db="EMBL/GenBank/DDBJ databases">
        <authorList>
            <consortium name="Wellcome Sanger Institute Data Sharing"/>
        </authorList>
    </citation>
    <scope>NUCLEOTIDE SEQUENCE [LARGE SCALE GENOMIC DNA]</scope>
</reference>
<evidence type="ECO:0000256" key="6">
    <source>
        <dbReference type="ARBA" id="ARBA00022737"/>
    </source>
</evidence>
<name>A0A8C9SAB6_SCLFO</name>
<evidence type="ECO:0000313" key="18">
    <source>
        <dbReference type="Ensembl" id="ENSSFOP00015027598.2"/>
    </source>
</evidence>
<dbReference type="GO" id="GO:0008305">
    <property type="term" value="C:integrin complex"/>
    <property type="evidence" value="ECO:0007669"/>
    <property type="project" value="InterPro"/>
</dbReference>
<dbReference type="FunFam" id="3.40.50.410:FF:000012">
    <property type="entry name" value="Integrin, alpha 10"/>
    <property type="match status" value="1"/>
</dbReference>
<keyword evidence="3 16" id="KW-0812">Transmembrane</keyword>
<keyword evidence="11 16" id="KW-0472">Membrane</keyword>
<dbReference type="InterPro" id="IPR013517">
    <property type="entry name" value="FG-GAP"/>
</dbReference>
<dbReference type="GO" id="GO:0007160">
    <property type="term" value="P:cell-matrix adhesion"/>
    <property type="evidence" value="ECO:0007669"/>
    <property type="project" value="TreeGrafter"/>
</dbReference>
<dbReference type="Ensembl" id="ENSSFOT00015027908.2">
    <property type="protein sequence ID" value="ENSSFOP00015027598.2"/>
    <property type="gene ID" value="ENSSFOG00015017615.2"/>
</dbReference>
<sequence length="1172" mass="129707">LLEGKFQSSNGSIILENKCWLQCLETFNVNQKNHMTFSGPVEDMFGYSVQQFENNEGKWILIGSPLVGQPAKRTGDVYKCPVGKTNSNCIKLDLSENTTIPNVNEVKENMTLGTTLVTNPNGGFLACGPLYARMCGKQQYTTGICSNVSASFQVLNSISPTLQDCEKELDIVIVLDGSNSIYPWSSVTEFLVKLLQRIDVGPTQSQVGIVSYGDDVGHVFNLSQFNNTKDLVENATKILQRTGRKTNTFQAIETARKEAFTAERGARPGVKKVMVIVTDGESHDNYLLKEVMKKCDEDGIERFSIAVLGDYNRQNKSVQDVKKFIDEIKSTASKPTQDHFFNVSDEVALLSIVDTLGSRIFALEATSGNHTTSFELEMSQAGFSAHTSRVGVMFGAVGAYDWNGTVVTYTGQNFVVPSRDAFHNHDTEKYEGLAGYMGYDVQSASTPDGVLYIAGAPRYNHTGRVIVYKLNGKNISVVQILKGEQIGSYFGSVLQTVDVDNDTYTDILLVGAPMYMGPERDEQGQVYVYKLNKKGLFEHEMTLKPIDQACCTAHSSSCKNNTNEPCGARFGTAIAAVSDLNLDGLSDVVIGAPLENDHRGAVYIYHGAGKSLKKKYVQRIASGGDGKKMKFFGQSIHGVLDLNGDGIIDVTIGGIGGAALFWSRDVAELRANMTFQPNKINMQQESCEVGGKKRVCVKIQVCFEYTVKSEKKEDFTTEMKYNLIIDSLRAASRGLIANTTDRKVLGKAQVSNKDSLCREHLFYMLDKLDFRDPIMISLIFGLVNEDEGPVLDGDLPTSLNKTIPLVDCGNNEKCITDLQLDASANITNLIIKANQEKFNVQVNITNRKDSAYNTKVILSHSKNVNYVKVEPRDRDCESNVGNLTCAVGFPFLKTDEQGSLCFQYVILLCFISPSNSDSEEPESTLHDNVKKIIIPVKYEAGLSFSAVRYMKEDHIIVKEGEKYPSEFNDTSVIGNEVIISYTIKKEISQPIPPLTLMITYPDKSKMENILLYLVKMAFSKVSALFSGYRVCISQILLENITTVGPLLMNAFEKGNLIQFACKHPLCKSFNCTIKDGNISQVNITFRVWKPTFIKVCSAVTAKGHFTWTIPYVVNFRVKIQVSKESLGGIPLWIIIVSILIGLLILALVILILWKVCWQIFSLIPLFLGSLAE</sequence>
<dbReference type="Pfam" id="PF01839">
    <property type="entry name" value="FG-GAP"/>
    <property type="match status" value="2"/>
</dbReference>
<keyword evidence="6" id="KW-0677">Repeat</keyword>
<evidence type="ECO:0000256" key="12">
    <source>
        <dbReference type="ARBA" id="ARBA00023157"/>
    </source>
</evidence>
<keyword evidence="7" id="KW-0106">Calcium</keyword>
<feature type="repeat" description="FG-GAP" evidence="15">
    <location>
        <begin position="618"/>
        <end position="678"/>
    </location>
</feature>
<dbReference type="GO" id="GO:0005178">
    <property type="term" value="F:integrin binding"/>
    <property type="evidence" value="ECO:0007669"/>
    <property type="project" value="TreeGrafter"/>
</dbReference>
<dbReference type="GO" id="GO:0098609">
    <property type="term" value="P:cell-cell adhesion"/>
    <property type="evidence" value="ECO:0007669"/>
    <property type="project" value="TreeGrafter"/>
</dbReference>
<dbReference type="AlphaFoldDB" id="A0A8C9SAB6"/>
<dbReference type="Gene3D" id="1.20.5.930">
    <property type="entry name" value="Bicelle-embedded integrin alpha(iib) transmembrane segment"/>
    <property type="match status" value="1"/>
</dbReference>
<feature type="repeat" description="FG-GAP" evidence="15">
    <location>
        <begin position="31"/>
        <end position="89"/>
    </location>
</feature>
<evidence type="ECO:0000256" key="3">
    <source>
        <dbReference type="ARBA" id="ARBA00022692"/>
    </source>
</evidence>
<evidence type="ECO:0000256" key="4">
    <source>
        <dbReference type="ARBA" id="ARBA00022723"/>
    </source>
</evidence>
<evidence type="ECO:0000256" key="14">
    <source>
        <dbReference type="ARBA" id="ARBA00023180"/>
    </source>
</evidence>
<dbReference type="Pfam" id="PF00092">
    <property type="entry name" value="VWA"/>
    <property type="match status" value="1"/>
</dbReference>
<dbReference type="SUPFAM" id="SSF53300">
    <property type="entry name" value="vWA-like"/>
    <property type="match status" value="1"/>
</dbReference>
<dbReference type="PANTHER" id="PTHR23220">
    <property type="entry name" value="INTEGRIN ALPHA"/>
    <property type="match status" value="1"/>
</dbReference>
<dbReference type="SUPFAM" id="SSF69179">
    <property type="entry name" value="Integrin domains"/>
    <property type="match status" value="3"/>
</dbReference>
<evidence type="ECO:0000256" key="7">
    <source>
        <dbReference type="ARBA" id="ARBA00022837"/>
    </source>
</evidence>
<evidence type="ECO:0000256" key="16">
    <source>
        <dbReference type="RuleBase" id="RU003762"/>
    </source>
</evidence>
<dbReference type="Gene3D" id="2.60.40.1530">
    <property type="entry name" value="ntegrin, alpha v. Chain A, domain 4"/>
    <property type="match status" value="1"/>
</dbReference>
<keyword evidence="14" id="KW-0325">Glycoprotein</keyword>
<dbReference type="Pfam" id="PF08441">
    <property type="entry name" value="Integrin_A_Ig_1"/>
    <property type="match status" value="1"/>
</dbReference>
<organism evidence="18 19">
    <name type="scientific">Scleropages formosus</name>
    <name type="common">Asian bonytongue</name>
    <name type="synonym">Osteoglossum formosum</name>
    <dbReference type="NCBI Taxonomy" id="113540"/>
    <lineage>
        <taxon>Eukaryota</taxon>
        <taxon>Metazoa</taxon>
        <taxon>Chordata</taxon>
        <taxon>Craniata</taxon>
        <taxon>Vertebrata</taxon>
        <taxon>Euteleostomi</taxon>
        <taxon>Actinopterygii</taxon>
        <taxon>Neopterygii</taxon>
        <taxon>Teleostei</taxon>
        <taxon>Osteoglossocephala</taxon>
        <taxon>Osteoglossomorpha</taxon>
        <taxon>Osteoglossiformes</taxon>
        <taxon>Osteoglossidae</taxon>
        <taxon>Scleropages</taxon>
    </lineage>
</organism>
<keyword evidence="19" id="KW-1185">Reference proteome</keyword>
<keyword evidence="12" id="KW-1015">Disulfide bond</keyword>
<evidence type="ECO:0000256" key="2">
    <source>
        <dbReference type="ARBA" id="ARBA00008054"/>
    </source>
</evidence>
<evidence type="ECO:0000256" key="9">
    <source>
        <dbReference type="ARBA" id="ARBA00022989"/>
    </source>
</evidence>
<dbReference type="GO" id="GO:0007229">
    <property type="term" value="P:integrin-mediated signaling pathway"/>
    <property type="evidence" value="ECO:0007669"/>
    <property type="project" value="UniProtKB-KW"/>
</dbReference>
<evidence type="ECO:0000256" key="8">
    <source>
        <dbReference type="ARBA" id="ARBA00022889"/>
    </source>
</evidence>
<proteinExistence type="inferred from homology"/>
<dbReference type="GeneTree" id="ENSGT00940000157646"/>
<dbReference type="SMART" id="SM00191">
    <property type="entry name" value="Int_alpha"/>
    <property type="match status" value="5"/>
</dbReference>
<gene>
    <name evidence="18" type="primary">ITGA1</name>
    <name evidence="18" type="synonym">itga1</name>
</gene>
<keyword evidence="5" id="KW-0732">Signal</keyword>
<keyword evidence="9 16" id="KW-1133">Transmembrane helix</keyword>
<evidence type="ECO:0000256" key="15">
    <source>
        <dbReference type="PROSITE-ProRule" id="PRU00803"/>
    </source>
</evidence>
<evidence type="ECO:0000313" key="19">
    <source>
        <dbReference type="Proteomes" id="UP000694397"/>
    </source>
</evidence>
<evidence type="ECO:0000256" key="11">
    <source>
        <dbReference type="ARBA" id="ARBA00023136"/>
    </source>
</evidence>
<feature type="repeat" description="FG-GAP" evidence="15">
    <location>
        <begin position="556"/>
        <end position="614"/>
    </location>
</feature>
<dbReference type="PROSITE" id="PS50234">
    <property type="entry name" value="VWFA"/>
    <property type="match status" value="1"/>
</dbReference>
<dbReference type="SUPFAM" id="SSF69318">
    <property type="entry name" value="Integrin alpha N-terminal domain"/>
    <property type="match status" value="1"/>
</dbReference>
<dbReference type="InterPro" id="IPR002035">
    <property type="entry name" value="VWF_A"/>
</dbReference>
<feature type="domain" description="VWFA" evidence="17">
    <location>
        <begin position="170"/>
        <end position="356"/>
    </location>
</feature>
<dbReference type="Gene3D" id="3.40.50.410">
    <property type="entry name" value="von Willebrand factor, type A domain"/>
    <property type="match status" value="1"/>
</dbReference>
<dbReference type="Proteomes" id="UP000694397">
    <property type="component" value="Chromosome 6"/>
</dbReference>
<dbReference type="PROSITE" id="PS51470">
    <property type="entry name" value="FG_GAP"/>
    <property type="match status" value="4"/>
</dbReference>
<dbReference type="InterPro" id="IPR028994">
    <property type="entry name" value="Integrin_alpha_N"/>
</dbReference>
<keyword evidence="8 16" id="KW-0130">Cell adhesion</keyword>
<evidence type="ECO:0000256" key="13">
    <source>
        <dbReference type="ARBA" id="ARBA00023170"/>
    </source>
</evidence>
<keyword evidence="13 16" id="KW-0675">Receptor</keyword>
<dbReference type="SMART" id="SM00327">
    <property type="entry name" value="VWA"/>
    <property type="match status" value="1"/>
</dbReference>
<reference evidence="18" key="2">
    <citation type="submission" date="2025-08" db="UniProtKB">
        <authorList>
            <consortium name="Ensembl"/>
        </authorList>
    </citation>
    <scope>IDENTIFICATION</scope>
</reference>
<dbReference type="Gene3D" id="2.60.40.1460">
    <property type="entry name" value="Integrin domains. Chain A, domain 2"/>
    <property type="match status" value="1"/>
</dbReference>
<dbReference type="GO" id="GO:0009897">
    <property type="term" value="C:external side of plasma membrane"/>
    <property type="evidence" value="ECO:0007669"/>
    <property type="project" value="TreeGrafter"/>
</dbReference>
<dbReference type="PRINTS" id="PR00453">
    <property type="entry name" value="VWFADOMAIN"/>
</dbReference>
<dbReference type="InterPro" id="IPR000413">
    <property type="entry name" value="Integrin_alpha"/>
</dbReference>
<dbReference type="GO" id="GO:0033627">
    <property type="term" value="P:cell adhesion mediated by integrin"/>
    <property type="evidence" value="ECO:0007669"/>
    <property type="project" value="TreeGrafter"/>
</dbReference>
<comment type="subcellular location">
    <subcellularLocation>
        <location evidence="1 16">Membrane</location>
        <topology evidence="1 16">Single-pass type I membrane protein</topology>
    </subcellularLocation>
</comment>
<accession>A0A8C9SAB6</accession>
<dbReference type="Pfam" id="PF20805">
    <property type="entry name" value="Integrin_A_Ig_2"/>
    <property type="match status" value="1"/>
</dbReference>
<dbReference type="PRINTS" id="PR01185">
    <property type="entry name" value="INTEGRINA"/>
</dbReference>
<dbReference type="GO" id="GO:0046872">
    <property type="term" value="F:metal ion binding"/>
    <property type="evidence" value="ECO:0007669"/>
    <property type="project" value="UniProtKB-KW"/>
</dbReference>
<feature type="repeat" description="FG-GAP" evidence="15">
    <location>
        <begin position="476"/>
        <end position="538"/>
    </location>
</feature>
<feature type="transmembrane region" description="Helical" evidence="16">
    <location>
        <begin position="1129"/>
        <end position="1153"/>
    </location>
</feature>
<reference evidence="18" key="3">
    <citation type="submission" date="2025-09" db="UniProtKB">
        <authorList>
            <consortium name="Ensembl"/>
        </authorList>
    </citation>
    <scope>IDENTIFICATION</scope>
</reference>
<dbReference type="Gene3D" id="2.130.10.130">
    <property type="entry name" value="Integrin alpha, N-terminal"/>
    <property type="match status" value="2"/>
</dbReference>
<comment type="similarity">
    <text evidence="2 16">Belongs to the integrin alpha chain family.</text>
</comment>
<evidence type="ECO:0000256" key="10">
    <source>
        <dbReference type="ARBA" id="ARBA00023037"/>
    </source>
</evidence>
<dbReference type="InterPro" id="IPR036465">
    <property type="entry name" value="vWFA_dom_sf"/>
</dbReference>